<feature type="compositionally biased region" description="Low complexity" evidence="1">
    <location>
        <begin position="146"/>
        <end position="157"/>
    </location>
</feature>
<evidence type="ECO:0000313" key="2">
    <source>
        <dbReference type="EMBL" id="CAB3403196.1"/>
    </source>
</evidence>
<protein>
    <submittedName>
        <fullName evidence="2">Uncharacterized protein</fullName>
    </submittedName>
</protein>
<feature type="compositionally biased region" description="Basic and acidic residues" evidence="1">
    <location>
        <begin position="591"/>
        <end position="620"/>
    </location>
</feature>
<feature type="region of interest" description="Disordered" evidence="1">
    <location>
        <begin position="84"/>
        <end position="235"/>
    </location>
</feature>
<sequence length="829" mass="93345">MVLQTSNPGLQPPRVMEHENQKMNSFTGLMKNSNESSSNGDLLNESRILDDEAEIEAAAAESETGIPISIPEPDSLKPLHVQVNGFSNPGSGASTSIGSRPPSSDLNFSADMSPMQQQRLRNPLPSPLVRETNFRPPKPVSIVMGPPSSSSQVLLSPAGNLNNGFQRNSGESSPRSPSFFPNRSRREAVIPHPLATSSSSSGPSISARPPLPQPPHRMMPLTSGGNSGVPHTSTTLGASRKEIDMSKRRMMTEKIHKLRQGNVLHGFLTATDTLTDTQLALQMRRNKNDVVNVLPRPVFNEAFDEKTEEPDTAAILGKKVRELRVRYTRDNDPSELTDLSDEDGEPTLSSKARRNALVPVKMSLSGVRWAEQKLRFGVQLAKSDALLDETIEAHCKLNEQLRLVNASSGCRFADEPSPRKRRRIDGSFVLFQNCDFERKPDGNGEFGCARARPLFSWTRRKLLRNVFDEEKDNLIFDPNRPGCSTNSEEKLPKYDDRNIPIGANKVVTTLTETKEKREITEYDYISYEEGRGAVEVKKSFDDNVVEYIAPKEFRPFEARMRSLHFRMASVPSMSIRKHAETSILMNSCQEERARNGVERQISVKERRDGKERRKERKMELDTSDDDEWIQKNGSRRSSKSKKKGRPAKSAKKTNKPTTRSTTGSLKHKADIDDYYLEEPYNAPLPPKMKYARILVPTWETVPSDYWTNLKPSSRANSPVDGEDDLRATVGVDHYKLAFLEKERVKRDTARKNRANKSAPLKAGASTPAQSSSTYQRDDLNWNFEEILKDLPPYDEKKVYENRAEASIRRFASIERPYLKRTFPLDSNNS</sequence>
<reference evidence="2 3" key="1">
    <citation type="submission" date="2020-04" db="EMBL/GenBank/DDBJ databases">
        <authorList>
            <person name="Laetsch R D."/>
            <person name="Stevens L."/>
            <person name="Kumar S."/>
            <person name="Blaxter L. M."/>
        </authorList>
    </citation>
    <scope>NUCLEOTIDE SEQUENCE [LARGE SCALE GENOMIC DNA]</scope>
</reference>
<gene>
    <name evidence="2" type="ORF">CBOVIS_LOCUS5701</name>
</gene>
<feature type="region of interest" description="Disordered" evidence="1">
    <location>
        <begin position="331"/>
        <end position="350"/>
    </location>
</feature>
<feature type="compositionally biased region" description="Polar residues" evidence="1">
    <location>
        <begin position="655"/>
        <end position="664"/>
    </location>
</feature>
<dbReference type="OrthoDB" id="5877532at2759"/>
<feature type="compositionally biased region" description="Low complexity" evidence="1">
    <location>
        <begin position="197"/>
        <end position="208"/>
    </location>
</feature>
<feature type="compositionally biased region" description="Basic residues" evidence="1">
    <location>
        <begin position="633"/>
        <end position="654"/>
    </location>
</feature>
<accession>A0A8S1EUH7</accession>
<dbReference type="Proteomes" id="UP000494206">
    <property type="component" value="Unassembled WGS sequence"/>
</dbReference>
<name>A0A8S1EUH7_9PELO</name>
<comment type="caution">
    <text evidence="2">The sequence shown here is derived from an EMBL/GenBank/DDBJ whole genome shotgun (WGS) entry which is preliminary data.</text>
</comment>
<dbReference type="AlphaFoldDB" id="A0A8S1EUH7"/>
<feature type="compositionally biased region" description="Low complexity" evidence="1">
    <location>
        <begin position="167"/>
        <end position="182"/>
    </location>
</feature>
<feature type="compositionally biased region" description="Polar residues" evidence="1">
    <location>
        <begin position="84"/>
        <end position="107"/>
    </location>
</feature>
<evidence type="ECO:0000313" key="3">
    <source>
        <dbReference type="Proteomes" id="UP000494206"/>
    </source>
</evidence>
<proteinExistence type="predicted"/>
<dbReference type="EMBL" id="CADEPM010000003">
    <property type="protein sequence ID" value="CAB3403196.1"/>
    <property type="molecule type" value="Genomic_DNA"/>
</dbReference>
<evidence type="ECO:0000256" key="1">
    <source>
        <dbReference type="SAM" id="MobiDB-lite"/>
    </source>
</evidence>
<feature type="region of interest" description="Disordered" evidence="1">
    <location>
        <begin position="591"/>
        <end position="665"/>
    </location>
</feature>
<organism evidence="2 3">
    <name type="scientific">Caenorhabditis bovis</name>
    <dbReference type="NCBI Taxonomy" id="2654633"/>
    <lineage>
        <taxon>Eukaryota</taxon>
        <taxon>Metazoa</taxon>
        <taxon>Ecdysozoa</taxon>
        <taxon>Nematoda</taxon>
        <taxon>Chromadorea</taxon>
        <taxon>Rhabditida</taxon>
        <taxon>Rhabditina</taxon>
        <taxon>Rhabditomorpha</taxon>
        <taxon>Rhabditoidea</taxon>
        <taxon>Rhabditidae</taxon>
        <taxon>Peloderinae</taxon>
        <taxon>Caenorhabditis</taxon>
    </lineage>
</organism>
<keyword evidence="3" id="KW-1185">Reference proteome</keyword>
<feature type="region of interest" description="Disordered" evidence="1">
    <location>
        <begin position="746"/>
        <end position="775"/>
    </location>
</feature>
<feature type="compositionally biased region" description="Acidic residues" evidence="1">
    <location>
        <begin position="333"/>
        <end position="345"/>
    </location>
</feature>